<dbReference type="Proteomes" id="UP000250069">
    <property type="component" value="Plasmid pdsyz"/>
</dbReference>
<dbReference type="AlphaFoldDB" id="A0ABC8DG00"/>
<dbReference type="EMBL" id="CP030151">
    <property type="protein sequence ID" value="AWX74630.1"/>
    <property type="molecule type" value="Genomic_DNA"/>
</dbReference>
<evidence type="ECO:0000313" key="1">
    <source>
        <dbReference type="EMBL" id="AWX74630.1"/>
    </source>
</evidence>
<sequence length="72" mass="8119">MVVKDNAVVKVTATAKELNSMIHKRQARLPLGHQIAKGERVDVYCAQKSAFHQFVIKNFSIKNNHILVKFTG</sequence>
<protein>
    <submittedName>
        <fullName evidence="1">Uncharacterized protein</fullName>
    </submittedName>
</protein>
<gene>
    <name evidence="1" type="ORF">BVDSYZ_21540</name>
</gene>
<organism evidence="1 2">
    <name type="scientific">Bacillus velezensis</name>
    <dbReference type="NCBI Taxonomy" id="492670"/>
    <lineage>
        <taxon>Bacteria</taxon>
        <taxon>Bacillati</taxon>
        <taxon>Bacillota</taxon>
        <taxon>Bacilli</taxon>
        <taxon>Bacillales</taxon>
        <taxon>Bacillaceae</taxon>
        <taxon>Bacillus</taxon>
        <taxon>Bacillus amyloliquefaciens group</taxon>
    </lineage>
</organism>
<accession>A0ABC8DG00</accession>
<dbReference type="RefSeq" id="WP_073982283.1">
    <property type="nucleotide sequence ID" value="NZ_CP026611.1"/>
</dbReference>
<keyword evidence="1" id="KW-0614">Plasmid</keyword>
<reference evidence="1 2" key="1">
    <citation type="submission" date="2018-06" db="EMBL/GenBank/DDBJ databases">
        <title>Complete Genome Sequence of Bacillus velezensis DSYZ, a Plant Growth-Promoting Rhizobacterium with Antifungal Activity.</title>
        <authorList>
            <person name="Du B."/>
            <person name="Ding Y."/>
            <person name="Liu K."/>
            <person name="Yao L."/>
            <person name="Wang C."/>
            <person name="Li H."/>
            <person name="Liu H."/>
        </authorList>
    </citation>
    <scope>NUCLEOTIDE SEQUENCE [LARGE SCALE GENOMIC DNA]</scope>
    <source>
        <strain evidence="1 2">DSYZ</strain>
        <plasmid evidence="2">pdsyz</plasmid>
    </source>
</reference>
<proteinExistence type="predicted"/>
<name>A0ABC8DG00_BACVE</name>
<geneLocation type="plasmid" evidence="2">
    <name>pdsyz</name>
</geneLocation>
<evidence type="ECO:0000313" key="2">
    <source>
        <dbReference type="Proteomes" id="UP000250069"/>
    </source>
</evidence>